<comment type="caution">
    <text evidence="1">The sequence shown here is derived from an EMBL/GenBank/DDBJ whole genome shotgun (WGS) entry which is preliminary data.</text>
</comment>
<dbReference type="SUPFAM" id="SSF47473">
    <property type="entry name" value="EF-hand"/>
    <property type="match status" value="1"/>
</dbReference>
<dbReference type="OrthoDB" id="6420455at2759"/>
<proteinExistence type="predicted"/>
<evidence type="ECO:0000313" key="1">
    <source>
        <dbReference type="EMBL" id="GFY45932.1"/>
    </source>
</evidence>
<organism evidence="1 2">
    <name type="scientific">Trichonephila inaurata madagascariensis</name>
    <dbReference type="NCBI Taxonomy" id="2747483"/>
    <lineage>
        <taxon>Eukaryota</taxon>
        <taxon>Metazoa</taxon>
        <taxon>Ecdysozoa</taxon>
        <taxon>Arthropoda</taxon>
        <taxon>Chelicerata</taxon>
        <taxon>Arachnida</taxon>
        <taxon>Araneae</taxon>
        <taxon>Araneomorphae</taxon>
        <taxon>Entelegynae</taxon>
        <taxon>Araneoidea</taxon>
        <taxon>Nephilidae</taxon>
        <taxon>Trichonephila</taxon>
        <taxon>Trichonephila inaurata</taxon>
    </lineage>
</organism>
<sequence>MEENDEEKRKTDEPKDIKTVFDHYAKFEDKKGDGTITLNGIEMWMAHAEISNKCDINEQDVAETFLEIAKNKERLNFSEFQGFLVVLSGKKKMDVQDVTKHLTAKNPPQTNGFIPPKKDTQVAHKESVGNYANCDWDFLYNIEKGAGKKEEDEEDIR</sequence>
<name>A0A8X7BX66_9ARAC</name>
<dbReference type="AlphaFoldDB" id="A0A8X7BX66"/>
<dbReference type="InterPro" id="IPR011992">
    <property type="entry name" value="EF-hand-dom_pair"/>
</dbReference>
<keyword evidence="2" id="KW-1185">Reference proteome</keyword>
<gene>
    <name evidence="1" type="ORF">TNIN_212141</name>
</gene>
<accession>A0A8X7BX66</accession>
<dbReference type="EMBL" id="BMAV01005130">
    <property type="protein sequence ID" value="GFY45932.1"/>
    <property type="molecule type" value="Genomic_DNA"/>
</dbReference>
<dbReference type="Proteomes" id="UP000886998">
    <property type="component" value="Unassembled WGS sequence"/>
</dbReference>
<reference evidence="1" key="1">
    <citation type="submission" date="2020-08" db="EMBL/GenBank/DDBJ databases">
        <title>Multicomponent nature underlies the extraordinary mechanical properties of spider dragline silk.</title>
        <authorList>
            <person name="Kono N."/>
            <person name="Nakamura H."/>
            <person name="Mori M."/>
            <person name="Yoshida Y."/>
            <person name="Ohtoshi R."/>
            <person name="Malay A.D."/>
            <person name="Moran D.A.P."/>
            <person name="Tomita M."/>
            <person name="Numata K."/>
            <person name="Arakawa K."/>
        </authorList>
    </citation>
    <scope>NUCLEOTIDE SEQUENCE</scope>
</reference>
<protein>
    <submittedName>
        <fullName evidence="1">Uncharacterized protein</fullName>
    </submittedName>
</protein>
<evidence type="ECO:0000313" key="2">
    <source>
        <dbReference type="Proteomes" id="UP000886998"/>
    </source>
</evidence>
<dbReference type="Gene3D" id="1.10.238.10">
    <property type="entry name" value="EF-hand"/>
    <property type="match status" value="1"/>
</dbReference>